<protein>
    <recommendedName>
        <fullName evidence="4">Site-specific integrase</fullName>
    </recommendedName>
</protein>
<reference evidence="2 3" key="1">
    <citation type="submission" date="2019-07" db="EMBL/GenBank/DDBJ databases">
        <authorList>
            <person name="Hibberd C M."/>
            <person name="Gehrig L. J."/>
            <person name="Chang H.-W."/>
            <person name="Venkatesh S."/>
        </authorList>
    </citation>
    <scope>NUCLEOTIDE SEQUENCE [LARGE SCALE GENOMIC DNA]</scope>
    <source>
        <strain evidence="2">Faecalibacterium_prausnitzii_JG_BgPS064</strain>
    </source>
</reference>
<name>A0A564UEK6_9FIRM</name>
<gene>
    <name evidence="2" type="ORF">FPPS064S07_02884</name>
</gene>
<accession>A0A564UEK6</accession>
<keyword evidence="3" id="KW-1185">Reference proteome</keyword>
<evidence type="ECO:0000313" key="2">
    <source>
        <dbReference type="EMBL" id="VUX17965.1"/>
    </source>
</evidence>
<dbReference type="Proteomes" id="UP000406184">
    <property type="component" value="Unassembled WGS sequence"/>
</dbReference>
<dbReference type="EMBL" id="CABHMY010000141">
    <property type="protein sequence ID" value="VUX17965.1"/>
    <property type="molecule type" value="Genomic_DNA"/>
</dbReference>
<dbReference type="AlphaFoldDB" id="A0A564UEK6"/>
<feature type="region of interest" description="Disordered" evidence="1">
    <location>
        <begin position="26"/>
        <end position="46"/>
    </location>
</feature>
<evidence type="ECO:0000256" key="1">
    <source>
        <dbReference type="SAM" id="MobiDB-lite"/>
    </source>
</evidence>
<organism evidence="2 3">
    <name type="scientific">Faecalibacterium prausnitzii</name>
    <dbReference type="NCBI Taxonomy" id="853"/>
    <lineage>
        <taxon>Bacteria</taxon>
        <taxon>Bacillati</taxon>
        <taxon>Bacillota</taxon>
        <taxon>Clostridia</taxon>
        <taxon>Eubacteriales</taxon>
        <taxon>Oscillospiraceae</taxon>
        <taxon>Faecalibacterium</taxon>
    </lineage>
</organism>
<evidence type="ECO:0008006" key="4">
    <source>
        <dbReference type="Google" id="ProtNLM"/>
    </source>
</evidence>
<evidence type="ECO:0000313" key="3">
    <source>
        <dbReference type="Proteomes" id="UP000406184"/>
    </source>
</evidence>
<sequence length="46" mass="5218">MTNVAGHLREQNGMYQMILNWKDTNGKRRTKSISTGLPVKGNKKKS</sequence>
<proteinExistence type="predicted"/>